<dbReference type="Gene3D" id="3.40.50.720">
    <property type="entry name" value="NAD(P)-binding Rossmann-like Domain"/>
    <property type="match status" value="1"/>
</dbReference>
<sequence length="315" mass="33502">MPTEVSDKPISRIAVIGVGQVGGAVAYALTLGSVAREILLVDVDIRGRDGQVRDLSDAAYSSKRNTRVREATYQEASQCDIVVITAGSKFPLGETSMQHLYHNIAVVRNVLEAMKPFRSDTILLLVSNPVDVVTSLARELSGLPSSQVLGSGTFLDSVRLRGLLADKIGVAGPSIDVYVLGVHGDNQVVGWSLATIGGVPIHTSLPRSAIDRAELEKECKQRSQDIIEAKGTMPFGIGSAVSSICASILFDKRNVRAVSHYQPDYGCCLSMPVILGRKGIVGTIKMPLSSGEETAIADSANTLRATISRIRESTG</sequence>
<dbReference type="PANTHER" id="PTHR43128">
    <property type="entry name" value="L-2-HYDROXYCARBOXYLATE DEHYDROGENASE (NAD(P)(+))"/>
    <property type="match status" value="1"/>
</dbReference>
<evidence type="ECO:0000256" key="5">
    <source>
        <dbReference type="RuleBase" id="RU003369"/>
    </source>
</evidence>
<evidence type="ECO:0000259" key="6">
    <source>
        <dbReference type="Pfam" id="PF00056"/>
    </source>
</evidence>
<dbReference type="SUPFAM" id="SSF51735">
    <property type="entry name" value="NAD(P)-binding Rossmann-fold domains"/>
    <property type="match status" value="1"/>
</dbReference>
<keyword evidence="9" id="KW-1185">Reference proteome</keyword>
<dbReference type="AlphaFoldDB" id="A0A086SZ03"/>
<dbReference type="GO" id="GO:0004459">
    <property type="term" value="F:L-lactate dehydrogenase (NAD+) activity"/>
    <property type="evidence" value="ECO:0007669"/>
    <property type="project" value="TreeGrafter"/>
</dbReference>
<keyword evidence="1 5" id="KW-0560">Oxidoreductase</keyword>
<comment type="similarity">
    <text evidence="5">Belongs to the LDH/MDH superfamily.</text>
</comment>
<evidence type="ECO:0000256" key="3">
    <source>
        <dbReference type="PIRSR" id="PIRSR000102-1"/>
    </source>
</evidence>
<dbReference type="SUPFAM" id="SSF56327">
    <property type="entry name" value="LDH C-terminal domain-like"/>
    <property type="match status" value="1"/>
</dbReference>
<feature type="active site" description="Proton acceptor" evidence="3">
    <location>
        <position position="183"/>
    </location>
</feature>
<evidence type="ECO:0000256" key="1">
    <source>
        <dbReference type="ARBA" id="ARBA00023002"/>
    </source>
</evidence>
<proteinExistence type="inferred from homology"/>
<name>A0A086SZ03_HAPC1</name>
<dbReference type="CDD" id="cd00300">
    <property type="entry name" value="LDH_like"/>
    <property type="match status" value="1"/>
</dbReference>
<dbReference type="GO" id="GO:0006089">
    <property type="term" value="P:lactate metabolic process"/>
    <property type="evidence" value="ECO:0007669"/>
    <property type="project" value="TreeGrafter"/>
</dbReference>
<dbReference type="InterPro" id="IPR015955">
    <property type="entry name" value="Lactate_DH/Glyco_Ohase_4_C"/>
</dbReference>
<evidence type="ECO:0000313" key="8">
    <source>
        <dbReference type="EMBL" id="KFH42335.1"/>
    </source>
</evidence>
<gene>
    <name evidence="8" type="ORF">ACRE_069270</name>
</gene>
<dbReference type="Gene3D" id="3.90.110.10">
    <property type="entry name" value="Lactate dehydrogenase/glycoside hydrolase, family 4, C-terminal"/>
    <property type="match status" value="1"/>
</dbReference>
<feature type="binding site" evidence="4">
    <location>
        <begin position="126"/>
        <end position="128"/>
    </location>
    <ligand>
        <name>NAD(+)</name>
        <dbReference type="ChEBI" id="CHEBI:57540"/>
    </ligand>
</feature>
<dbReference type="STRING" id="857340.A0A086SZ03"/>
<feature type="binding site" evidence="4">
    <location>
        <begin position="17"/>
        <end position="22"/>
    </location>
    <ligand>
        <name>NAD(+)</name>
        <dbReference type="ChEBI" id="CHEBI:57540"/>
    </ligand>
</feature>
<feature type="domain" description="Lactate/malate dehydrogenase N-terminal" evidence="6">
    <location>
        <begin position="12"/>
        <end position="150"/>
    </location>
</feature>
<dbReference type="InterPro" id="IPR022383">
    <property type="entry name" value="Lactate/malate_DH_C"/>
</dbReference>
<protein>
    <submittedName>
        <fullName evidence="8">L-lactate dehydrogenase A-like protein</fullName>
    </submittedName>
</protein>
<feature type="domain" description="Lactate/malate dehydrogenase C-terminal" evidence="7">
    <location>
        <begin position="153"/>
        <end position="311"/>
    </location>
</feature>
<comment type="caution">
    <text evidence="8">The sequence shown here is derived from an EMBL/GenBank/DDBJ whole genome shotgun (WGS) entry which is preliminary data.</text>
</comment>
<reference evidence="9" key="1">
    <citation type="journal article" date="2014" name="Genome Announc.">
        <title>Genome sequence and annotation of Acremonium chrysogenum, producer of the beta-lactam antibiotic cephalosporin C.</title>
        <authorList>
            <person name="Terfehr D."/>
            <person name="Dahlmann T.A."/>
            <person name="Specht T."/>
            <person name="Zadra I."/>
            <person name="Kuernsteiner H."/>
            <person name="Kueck U."/>
        </authorList>
    </citation>
    <scope>NUCLEOTIDE SEQUENCE [LARGE SCALE GENOMIC DNA]</scope>
    <source>
        <strain evidence="9">ATCC 11550 / CBS 779.69 / DSM 880 / IAM 14645 / JCM 23072 / IMI 49137</strain>
    </source>
</reference>
<dbReference type="OrthoDB" id="6270329at2759"/>
<keyword evidence="2 4" id="KW-0520">NAD</keyword>
<organism evidence="8 9">
    <name type="scientific">Hapsidospora chrysogenum (strain ATCC 11550 / CBS 779.69 / DSM 880 / IAM 14645 / JCM 23072 / IMI 49137)</name>
    <name type="common">Acremonium chrysogenum</name>
    <dbReference type="NCBI Taxonomy" id="857340"/>
    <lineage>
        <taxon>Eukaryota</taxon>
        <taxon>Fungi</taxon>
        <taxon>Dikarya</taxon>
        <taxon>Ascomycota</taxon>
        <taxon>Pezizomycotina</taxon>
        <taxon>Sordariomycetes</taxon>
        <taxon>Hypocreomycetidae</taxon>
        <taxon>Hypocreales</taxon>
        <taxon>Bionectriaceae</taxon>
        <taxon>Hapsidospora</taxon>
    </lineage>
</organism>
<evidence type="ECO:0000256" key="4">
    <source>
        <dbReference type="PIRSR" id="PIRSR000102-3"/>
    </source>
</evidence>
<feature type="binding site" evidence="4">
    <location>
        <position position="42"/>
    </location>
    <ligand>
        <name>NAD(+)</name>
        <dbReference type="ChEBI" id="CHEBI:57540"/>
    </ligand>
</feature>
<dbReference type="PRINTS" id="PR00086">
    <property type="entry name" value="LLDHDRGNASE"/>
</dbReference>
<evidence type="ECO:0000256" key="2">
    <source>
        <dbReference type="ARBA" id="ARBA00023027"/>
    </source>
</evidence>
<dbReference type="InterPro" id="IPR001236">
    <property type="entry name" value="Lactate/malate_DH_N"/>
</dbReference>
<feature type="binding site" evidence="4">
    <location>
        <position position="103"/>
    </location>
    <ligand>
        <name>NAD(+)</name>
        <dbReference type="ChEBI" id="CHEBI:57540"/>
    </ligand>
</feature>
<dbReference type="PIRSF" id="PIRSF000102">
    <property type="entry name" value="Lac_mal_DH"/>
    <property type="match status" value="1"/>
</dbReference>
<evidence type="ECO:0000313" key="9">
    <source>
        <dbReference type="Proteomes" id="UP000029964"/>
    </source>
</evidence>
<dbReference type="Proteomes" id="UP000029964">
    <property type="component" value="Unassembled WGS sequence"/>
</dbReference>
<evidence type="ECO:0000259" key="7">
    <source>
        <dbReference type="Pfam" id="PF02866"/>
    </source>
</evidence>
<dbReference type="InterPro" id="IPR001557">
    <property type="entry name" value="L-lactate/malate_DH"/>
</dbReference>
<dbReference type="Pfam" id="PF00056">
    <property type="entry name" value="Ldh_1_N"/>
    <property type="match status" value="1"/>
</dbReference>
<accession>A0A086SZ03</accession>
<dbReference type="EMBL" id="JPKY01000097">
    <property type="protein sequence ID" value="KFH42335.1"/>
    <property type="molecule type" value="Genomic_DNA"/>
</dbReference>
<dbReference type="Pfam" id="PF02866">
    <property type="entry name" value="Ldh_1_C"/>
    <property type="match status" value="1"/>
</dbReference>
<dbReference type="InterPro" id="IPR036291">
    <property type="entry name" value="NAD(P)-bd_dom_sf"/>
</dbReference>
<dbReference type="SMR" id="A0A086SZ03"/>
<dbReference type="PANTHER" id="PTHR43128:SF16">
    <property type="entry name" value="L-LACTATE DEHYDROGENASE"/>
    <property type="match status" value="1"/>
</dbReference>
<dbReference type="HOGENOM" id="CLU_045401_1_2_1"/>